<dbReference type="InterPro" id="IPR050377">
    <property type="entry name" value="Radical_SAM_PqqE_MftC-like"/>
</dbReference>
<comment type="caution">
    <text evidence="7">The sequence shown here is derived from an EMBL/GenBank/DDBJ whole genome shotgun (WGS) entry which is preliminary data.</text>
</comment>
<dbReference type="CDD" id="cd01335">
    <property type="entry name" value="Radical_SAM"/>
    <property type="match status" value="1"/>
</dbReference>
<dbReference type="CDD" id="cd21109">
    <property type="entry name" value="SPASM"/>
    <property type="match status" value="1"/>
</dbReference>
<dbReference type="PANTHER" id="PTHR11228">
    <property type="entry name" value="RADICAL SAM DOMAIN PROTEIN"/>
    <property type="match status" value="1"/>
</dbReference>
<gene>
    <name evidence="7" type="ORF">LCGC14_0702380</name>
</gene>
<evidence type="ECO:0000313" key="7">
    <source>
        <dbReference type="EMBL" id="KKN43515.1"/>
    </source>
</evidence>
<keyword evidence="4" id="KW-0411">Iron-sulfur</keyword>
<dbReference type="Gene3D" id="3.20.20.70">
    <property type="entry name" value="Aldolase class I"/>
    <property type="match status" value="1"/>
</dbReference>
<accession>A0A0F9QHF0</accession>
<evidence type="ECO:0008006" key="8">
    <source>
        <dbReference type="Google" id="ProtNLM"/>
    </source>
</evidence>
<evidence type="ECO:0000256" key="1">
    <source>
        <dbReference type="ARBA" id="ARBA00022691"/>
    </source>
</evidence>
<dbReference type="GO" id="GO:0003824">
    <property type="term" value="F:catalytic activity"/>
    <property type="evidence" value="ECO:0007669"/>
    <property type="project" value="InterPro"/>
</dbReference>
<evidence type="ECO:0000256" key="3">
    <source>
        <dbReference type="ARBA" id="ARBA00023004"/>
    </source>
</evidence>
<proteinExistence type="predicted"/>
<dbReference type="InterPro" id="IPR007197">
    <property type="entry name" value="rSAM"/>
</dbReference>
<dbReference type="InterPro" id="IPR058240">
    <property type="entry name" value="rSAM_sf"/>
</dbReference>
<dbReference type="GO" id="GO:0051536">
    <property type="term" value="F:iron-sulfur cluster binding"/>
    <property type="evidence" value="ECO:0007669"/>
    <property type="project" value="UniProtKB-KW"/>
</dbReference>
<sequence>MSWQPYNIKMELVEGCNRACTFCGIHAIGNPKTKKFVEISLVASIIKSLRYWLGEEKKIRIEFAGHGEPTLHPKLYQIIRMFREGLPKAQLQLTTNGYALLKHGPNAGDKLFQMGLNILMVDMYTKQEELLEVCKGVSANLEEYYEKGSINPYYYNGYEFATVLIVDDLSTSNKKKIQRVILNSAGNGNFTLLKKFGVYPLRHPLQKKCFRPFRDLTIAYNGDILICCLDYRHEFVAGKFKGDRNGLKEIWEGKAFNAVRWLLQTKQRVFRPCYKCDYNGGFRLGLLPKVDNPFGSSQKGLLSYLQYHFKSTSRHQHPNAENEPFLYEQKGIKEYL</sequence>
<keyword evidence="1" id="KW-0949">S-adenosyl-L-methionine</keyword>
<dbReference type="InterPro" id="IPR013785">
    <property type="entry name" value="Aldolase_TIM"/>
</dbReference>
<dbReference type="EMBL" id="LAZR01001506">
    <property type="protein sequence ID" value="KKN43515.1"/>
    <property type="molecule type" value="Genomic_DNA"/>
</dbReference>
<feature type="domain" description="4Fe4S-binding SPASM" evidence="6">
    <location>
        <begin position="209"/>
        <end position="277"/>
    </location>
</feature>
<name>A0A0F9QHF0_9ZZZZ</name>
<feature type="domain" description="Radical SAM core" evidence="5">
    <location>
        <begin position="11"/>
        <end position="145"/>
    </location>
</feature>
<dbReference type="SFLD" id="SFLDS00029">
    <property type="entry name" value="Radical_SAM"/>
    <property type="match status" value="1"/>
</dbReference>
<evidence type="ECO:0000259" key="6">
    <source>
        <dbReference type="Pfam" id="PF13186"/>
    </source>
</evidence>
<dbReference type="Pfam" id="PF13186">
    <property type="entry name" value="SPASM"/>
    <property type="match status" value="1"/>
</dbReference>
<reference evidence="7" key="1">
    <citation type="journal article" date="2015" name="Nature">
        <title>Complex archaea that bridge the gap between prokaryotes and eukaryotes.</title>
        <authorList>
            <person name="Spang A."/>
            <person name="Saw J.H."/>
            <person name="Jorgensen S.L."/>
            <person name="Zaremba-Niedzwiedzka K."/>
            <person name="Martijn J."/>
            <person name="Lind A.E."/>
            <person name="van Eijk R."/>
            <person name="Schleper C."/>
            <person name="Guy L."/>
            <person name="Ettema T.J."/>
        </authorList>
    </citation>
    <scope>NUCLEOTIDE SEQUENCE</scope>
</reference>
<keyword evidence="2" id="KW-0479">Metal-binding</keyword>
<dbReference type="PANTHER" id="PTHR11228:SF7">
    <property type="entry name" value="PQQA PEPTIDE CYCLASE"/>
    <property type="match status" value="1"/>
</dbReference>
<dbReference type="InterPro" id="IPR023885">
    <property type="entry name" value="4Fe4S-binding_SPASM_dom"/>
</dbReference>
<evidence type="ECO:0000256" key="4">
    <source>
        <dbReference type="ARBA" id="ARBA00023014"/>
    </source>
</evidence>
<evidence type="ECO:0000256" key="2">
    <source>
        <dbReference type="ARBA" id="ARBA00022723"/>
    </source>
</evidence>
<dbReference type="SUPFAM" id="SSF102114">
    <property type="entry name" value="Radical SAM enzymes"/>
    <property type="match status" value="1"/>
</dbReference>
<keyword evidence="3" id="KW-0408">Iron</keyword>
<organism evidence="7">
    <name type="scientific">marine sediment metagenome</name>
    <dbReference type="NCBI Taxonomy" id="412755"/>
    <lineage>
        <taxon>unclassified sequences</taxon>
        <taxon>metagenomes</taxon>
        <taxon>ecological metagenomes</taxon>
    </lineage>
</organism>
<dbReference type="Pfam" id="PF04055">
    <property type="entry name" value="Radical_SAM"/>
    <property type="match status" value="1"/>
</dbReference>
<protein>
    <recommendedName>
        <fullName evidence="8">Radical SAM core domain-containing protein</fullName>
    </recommendedName>
</protein>
<dbReference type="AlphaFoldDB" id="A0A0F9QHF0"/>
<dbReference type="GO" id="GO:0046872">
    <property type="term" value="F:metal ion binding"/>
    <property type="evidence" value="ECO:0007669"/>
    <property type="project" value="UniProtKB-KW"/>
</dbReference>
<evidence type="ECO:0000259" key="5">
    <source>
        <dbReference type="Pfam" id="PF04055"/>
    </source>
</evidence>